<dbReference type="Proteomes" id="UP000322144">
    <property type="component" value="Segment"/>
</dbReference>
<keyword evidence="2" id="KW-1185">Reference proteome</keyword>
<evidence type="ECO:0000313" key="1">
    <source>
        <dbReference type="EMBL" id="QEM41952.1"/>
    </source>
</evidence>
<sequence>MRFTKVIILFLMSFVGTVFGQEIKDPLIYAQTPLFFSTFTPKVAPCFFNNESRHGVCGWKTWPDEITVAVTRRSKPTEIYSYVTNGNVEVVCINEYCHDAYGQLVGVVRGHIGTTYWELPRGYYLTMVNNSFTAIKFGNGSLKHEFPIRDLLPSKYNDKKADGETLDLRFTEALYNVYCNVEMERCNYLGKEWTLLELAQLVPFVKTATCDEYLCYIDNRKSQVAGINPARRDIYDGIK</sequence>
<reference evidence="1 2" key="1">
    <citation type="submission" date="2019-06" db="EMBL/GenBank/DDBJ databases">
        <title>A distant relative of Phikzvirus genus phages from a therapeutic phage collection.</title>
        <authorList>
            <person name="Hejnowicz M.S."/>
            <person name="Dabrowski K."/>
            <person name="Gawor J."/>
            <person name="Weber-Dabrowska B."/>
            <person name="Gromadka R."/>
            <person name="Lobocka M.B."/>
        </authorList>
    </citation>
    <scope>NUCLEOTIDE SEQUENCE [LARGE SCALE GENOMIC DNA]</scope>
</reference>
<proteinExistence type="predicted"/>
<organism evidence="1 2">
    <name type="scientific">Pseudomonas phage vB_PaeM_PS119XW</name>
    <dbReference type="NCBI Taxonomy" id="2601632"/>
    <lineage>
        <taxon>Viruses</taxon>
        <taxon>Duplodnaviria</taxon>
        <taxon>Heunggongvirae</taxon>
        <taxon>Uroviricota</taxon>
        <taxon>Caudoviricetes</taxon>
        <taxon>Chimalliviridae</taxon>
        <taxon>Pawinskivirus</taxon>
        <taxon>Pawinskivirus PS119XW</taxon>
    </lineage>
</organism>
<dbReference type="KEGG" id="vg:77936973"/>
<evidence type="ECO:0000313" key="2">
    <source>
        <dbReference type="Proteomes" id="UP000322144"/>
    </source>
</evidence>
<name>A0A5C1K7T6_9CAUD</name>
<protein>
    <submittedName>
        <fullName evidence="1">Uncharacterized protein</fullName>
    </submittedName>
</protein>
<dbReference type="RefSeq" id="YP_010660963.1">
    <property type="nucleotide sequence ID" value="NC_070882.1"/>
</dbReference>
<dbReference type="GeneID" id="77936973"/>
<accession>A0A5C1K7T6</accession>
<dbReference type="EMBL" id="MN103543">
    <property type="protein sequence ID" value="QEM41952.1"/>
    <property type="molecule type" value="Genomic_DNA"/>
</dbReference>